<comment type="caution">
    <text evidence="1">The sequence shown here is derived from an EMBL/GenBank/DDBJ whole genome shotgun (WGS) entry which is preliminary data.</text>
</comment>
<name>A0A4Z1SUX0_GIAMU</name>
<reference evidence="1 2" key="1">
    <citation type="submission" date="2019-05" db="EMBL/GenBank/DDBJ databases">
        <title>The compact genome of Giardia muris reveals important steps in the evolution of intestinal protozoan parasites.</title>
        <authorList>
            <person name="Xu F."/>
            <person name="Jimenez-Gonzalez A."/>
            <person name="Einarsson E."/>
            <person name="Astvaldsson A."/>
            <person name="Peirasmaki D."/>
            <person name="Eckmann L."/>
            <person name="Andersson J.O."/>
            <person name="Svard S.G."/>
            <person name="Jerlstrom-Hultqvist J."/>
        </authorList>
    </citation>
    <scope>NUCLEOTIDE SEQUENCE [LARGE SCALE GENOMIC DNA]</scope>
    <source>
        <strain evidence="1 2">Roberts-Thomson</strain>
    </source>
</reference>
<accession>A0A4Z1SUX0</accession>
<gene>
    <name evidence="1" type="ORF">GMRT_11274</name>
</gene>
<sequence>MSCSDGLATGEDSIVVVCGDGRVVEHAGTYPFGPRRQLLLNTRNESATLIDVRNLEAPYLFYAIPATDERTTIEAVRSERTKDVHVYICTRISPHRLGISIGGRTLMLTALKDEGQDTTVAVHALNLDTLLNPAGSRHVYRDFFEGAMLLLTFQDESICDVLATESFSAILTQSAVHYYSARYPQGLILSVPEVDEISVGRKHEVFAGRQHPLLQAHRLFFVGRHLILMTAHHLYLLVLSGEDSEPEVIAKFGCRLLTYTYGSDSLLICLANFTVYCLDLSADGDLRCTSYSFETDFELHCFSLDQDFLMEATSKALTEPFTRLSSNWPEIANPLKGQVDKVMNSIISKKAAVTGSAGMFQTFPSYPSYSPIRIFAFPNPAVDNTMIVALVYLNAPSAFESFHLLGSFIHEKTMDGWCTTVAKENVEHVSATFTPQTIDAALGSKSVRTPETVCTSLLTVLKVSPSTFEQTPHIFYLHMLLSLNAAIILAFGNFLVTRSSCGNLDLTRRSNMTLIYELLTLRDDLLQHLDQSHRDYVESGQDAPLALAAFAAQDLVGLRTCLYGGSDGYAYHIAHPSVTSGEHLLFFFSKAFKEGLSNEALGRALNLPRSPRDYTNLFITIDRISPEDYLELFGRNLFIAEFRMVMWALLSRIRMSDGGSCHSRPCLSDSYVYSEERSNELRQNDLKLKIIPYQAEVPHESLFEASMGVSHPIFSNALNFSAPMYTFHSYDRNNVSRLLDCMKELSENPLYQRSFYWPERYAVVQRAQSKSEGNGEDENLHAAFKPVSNKKNDATYKICYKYRVGMTLREFIRRFTPNFDVLLSVLSTLFNNLLELVNRTGSMSRSYLRLITLDTVVIDFAGDDRWLYNGFTAKDLEQLVFQLRTPFRSLGLDGNCLAPLTGVSPPPLLTDVASVHPSSYLSILFTSLVSQVFFEYLSLHSNGLMCLDHIIHSALGTPVPNSLIHEDMYSLRDMRDFFKTAGFSKLVIDLTANNIFVSLHVLANINICSLARGLYGSFSRMSGHQHSVLEVLRIYDIFCHVAAGITENATDIPIIIMYLRERHGSLAQYYSMFFGPELGFLESGANDYASFCAEKVPSFIRHLFAHTPPREDLLIVESLLYSNQDLRNRQQIIDTYRNDPVYKKYESNPNHPVVKLKDALLSMRLHRKHRMPSTVHQKTVLKDLLEACVKATPTAHTVSLTFENDPGIDGGGIFRSMISQCFQELLQGEKINDIPILATADDKLVPLFQGFIPISSAEVLPRLSAKRSAIYYLGRLVAFAMVFNVKFPSVFDDRLLRSLIGGRLYLDAEVMKKYEREAREDKMFTINGTPVDLLIPLSSEDYRRLYKGHDDLFLHAIDMMVAEGIKLKKLNPKAFRGGDVNTKVRELKVAPDYPIDGIIDTLAIPDWVIQTRKLSNSKDSILRWVIAGINGIRSGEAFKKTLSEFRNGFRQPFGTTMCAQIDERIKETCRMIDVALSEISLEDFKDMFLAEMRIDQKRLARALVPHLTSDPLEHFQTVVNRGRRNARQEVEHVTSLLRDVIKTKMPHQELSDFLFTATGSRYIPTDNIHIKVHSDGPFVIFHTCNNLVELPYNLQSVDELYKILRFSIYEALKGGFGLV</sequence>
<dbReference type="Proteomes" id="UP000315496">
    <property type="component" value="Chromosome 3"/>
</dbReference>
<keyword evidence="2" id="KW-1185">Reference proteome</keyword>
<organism evidence="1 2">
    <name type="scientific">Giardia muris</name>
    <dbReference type="NCBI Taxonomy" id="5742"/>
    <lineage>
        <taxon>Eukaryota</taxon>
        <taxon>Metamonada</taxon>
        <taxon>Diplomonadida</taxon>
        <taxon>Hexamitidae</taxon>
        <taxon>Giardiinae</taxon>
        <taxon>Giardia</taxon>
    </lineage>
</organism>
<evidence type="ECO:0000313" key="1">
    <source>
        <dbReference type="EMBL" id="TNJ27398.1"/>
    </source>
</evidence>
<protein>
    <recommendedName>
        <fullName evidence="3">HECT domain-containing protein</fullName>
    </recommendedName>
</protein>
<evidence type="ECO:0000313" key="2">
    <source>
        <dbReference type="Proteomes" id="UP000315496"/>
    </source>
</evidence>
<proteinExistence type="predicted"/>
<dbReference type="GO" id="GO:0004842">
    <property type="term" value="F:ubiquitin-protein transferase activity"/>
    <property type="evidence" value="ECO:0007669"/>
    <property type="project" value="InterPro"/>
</dbReference>
<dbReference type="Gene3D" id="3.90.1750.10">
    <property type="entry name" value="Hect, E3 ligase catalytic domains"/>
    <property type="match status" value="1"/>
</dbReference>
<dbReference type="OrthoDB" id="10249928at2759"/>
<dbReference type="InterPro" id="IPR035983">
    <property type="entry name" value="Hect_E3_ubiquitin_ligase"/>
</dbReference>
<evidence type="ECO:0008006" key="3">
    <source>
        <dbReference type="Google" id="ProtNLM"/>
    </source>
</evidence>
<dbReference type="EMBL" id="VDLU01000003">
    <property type="protein sequence ID" value="TNJ27398.1"/>
    <property type="molecule type" value="Genomic_DNA"/>
</dbReference>
<dbReference type="SUPFAM" id="SSF56204">
    <property type="entry name" value="Hect, E3 ligase catalytic domain"/>
    <property type="match status" value="1"/>
</dbReference>
<dbReference type="VEuPathDB" id="GiardiaDB:GMRT_11274"/>